<accession>A0A9D2N6W5</accession>
<feature type="domain" description="Glycoside hydrolase family 3 N-terminal" evidence="6">
    <location>
        <begin position="29"/>
        <end position="348"/>
    </location>
</feature>
<dbReference type="Proteomes" id="UP000823893">
    <property type="component" value="Unassembled WGS sequence"/>
</dbReference>
<sequence>MVDLKARPYYLSDEDCQWVKETIKGMSDEEKVGQLFFQLTSSHDEEYLKELMEKYHLGGCRYNPAPGKAIQEQNRKLQKYAKVPVFIACNTESGGNGACADGTYIGNGVKIGATGKEEYAYALGKMSNEEAAAIGCNMAFSPVCDILYNWQNTEVVNRAFGNDPERVAKMSAAYVKGAHENPGFACAAKHFPGNGQDFRDAHLSNNVNYFDVEEWDKTYGLVYKTLIENDLDAIMAGHIMLPKYAKAINPELKDEDMMPATLSPEIMKGLLRDKLGFNGMVVTDASHMVGMTDRMKRKDMLPRTINAGCDMFLFFNDPEEDFATMLEAYQNGTISEERMEEALERILGLKAHLDLHKKAKEALVPVPEALEGVLGSQEHKDMQKAISRDSITLVKYKDKEVLPVVPERYKRIMIVHVKGAESGMSALAKAMGMAGGTNPAELLRDKLISKGFDAFIYESPVDKMKKQIEAGEKPDINIYFAGKNAIADFVKDMDLVITLCDINEGRPSFGLSKGGGEIPWYVFEIPVVAVSCGQPTMLADIPQVRTYINAYDTKDSTFDALVENLMTGEEAFKGQDPIDSFCGLFDARL</sequence>
<dbReference type="EMBL" id="DWWV01000124">
    <property type="protein sequence ID" value="HJC11063.1"/>
    <property type="molecule type" value="Genomic_DNA"/>
</dbReference>
<dbReference type="Pfam" id="PF00933">
    <property type="entry name" value="Glyco_hydro_3"/>
    <property type="match status" value="1"/>
</dbReference>
<evidence type="ECO:0000256" key="1">
    <source>
        <dbReference type="ARBA" id="ARBA00001231"/>
    </source>
</evidence>
<dbReference type="AlphaFoldDB" id="A0A9D2N6W5"/>
<dbReference type="PANTHER" id="PTHR30480">
    <property type="entry name" value="BETA-HEXOSAMINIDASE-RELATED"/>
    <property type="match status" value="1"/>
</dbReference>
<reference evidence="7" key="2">
    <citation type="submission" date="2021-04" db="EMBL/GenBank/DDBJ databases">
        <authorList>
            <person name="Gilroy R."/>
        </authorList>
    </citation>
    <scope>NUCLEOTIDE SEQUENCE</scope>
    <source>
        <strain evidence="7">ChiSxjej6B18-287</strain>
    </source>
</reference>
<evidence type="ECO:0000313" key="8">
    <source>
        <dbReference type="Proteomes" id="UP000823893"/>
    </source>
</evidence>
<gene>
    <name evidence="7" type="ORF">H9935_09680</name>
</gene>
<keyword evidence="4" id="KW-0378">Hydrolase</keyword>
<evidence type="ECO:0000256" key="5">
    <source>
        <dbReference type="ARBA" id="ARBA00023295"/>
    </source>
</evidence>
<evidence type="ECO:0000313" key="7">
    <source>
        <dbReference type="EMBL" id="HJC11063.1"/>
    </source>
</evidence>
<dbReference type="Gene3D" id="3.40.50.1700">
    <property type="entry name" value="Glycoside hydrolase family 3 C-terminal domain"/>
    <property type="match status" value="1"/>
</dbReference>
<proteinExistence type="inferred from homology"/>
<dbReference type="GO" id="GO:0005975">
    <property type="term" value="P:carbohydrate metabolic process"/>
    <property type="evidence" value="ECO:0007669"/>
    <property type="project" value="InterPro"/>
</dbReference>
<evidence type="ECO:0000256" key="4">
    <source>
        <dbReference type="ARBA" id="ARBA00022801"/>
    </source>
</evidence>
<dbReference type="InterPro" id="IPR036881">
    <property type="entry name" value="Glyco_hydro_3_C_sf"/>
</dbReference>
<reference evidence="7" key="1">
    <citation type="journal article" date="2021" name="PeerJ">
        <title>Extensive microbial diversity within the chicken gut microbiome revealed by metagenomics and culture.</title>
        <authorList>
            <person name="Gilroy R."/>
            <person name="Ravi A."/>
            <person name="Getino M."/>
            <person name="Pursley I."/>
            <person name="Horton D.L."/>
            <person name="Alikhan N.F."/>
            <person name="Baker D."/>
            <person name="Gharbi K."/>
            <person name="Hall N."/>
            <person name="Watson M."/>
            <person name="Adriaenssens E.M."/>
            <person name="Foster-Nyarko E."/>
            <person name="Jarju S."/>
            <person name="Secka A."/>
            <person name="Antonio M."/>
            <person name="Oren A."/>
            <person name="Chaudhuri R.R."/>
            <person name="La Ragione R."/>
            <person name="Hildebrand F."/>
            <person name="Pallen M.J."/>
        </authorList>
    </citation>
    <scope>NUCLEOTIDE SEQUENCE</scope>
    <source>
        <strain evidence="7">ChiSxjej6B18-287</strain>
    </source>
</reference>
<name>A0A9D2N6W5_9FIRM</name>
<comment type="caution">
    <text evidence="7">The sequence shown here is derived from an EMBL/GenBank/DDBJ whole genome shotgun (WGS) entry which is preliminary data.</text>
</comment>
<dbReference type="InterPro" id="IPR017853">
    <property type="entry name" value="GH"/>
</dbReference>
<evidence type="ECO:0000256" key="3">
    <source>
        <dbReference type="ARBA" id="ARBA00012663"/>
    </source>
</evidence>
<comment type="catalytic activity">
    <reaction evidence="1">
        <text>Hydrolysis of terminal non-reducing N-acetyl-D-hexosamine residues in N-acetyl-beta-D-hexosaminides.</text>
        <dbReference type="EC" id="3.2.1.52"/>
    </reaction>
</comment>
<dbReference type="InterPro" id="IPR001764">
    <property type="entry name" value="Glyco_hydro_3_N"/>
</dbReference>
<evidence type="ECO:0000259" key="6">
    <source>
        <dbReference type="Pfam" id="PF00933"/>
    </source>
</evidence>
<organism evidence="7 8">
    <name type="scientific">Candidatus Blautia merdigallinarum</name>
    <dbReference type="NCBI Taxonomy" id="2838495"/>
    <lineage>
        <taxon>Bacteria</taxon>
        <taxon>Bacillati</taxon>
        <taxon>Bacillota</taxon>
        <taxon>Clostridia</taxon>
        <taxon>Lachnospirales</taxon>
        <taxon>Lachnospiraceae</taxon>
        <taxon>Blautia</taxon>
    </lineage>
</organism>
<dbReference type="PANTHER" id="PTHR30480:SF13">
    <property type="entry name" value="BETA-HEXOSAMINIDASE"/>
    <property type="match status" value="1"/>
</dbReference>
<dbReference type="EC" id="3.2.1.52" evidence="3"/>
<dbReference type="InterPro" id="IPR036962">
    <property type="entry name" value="Glyco_hydro_3_N_sf"/>
</dbReference>
<keyword evidence="5" id="KW-0326">Glycosidase</keyword>
<dbReference type="GO" id="GO:0004563">
    <property type="term" value="F:beta-N-acetylhexosaminidase activity"/>
    <property type="evidence" value="ECO:0007669"/>
    <property type="project" value="UniProtKB-EC"/>
</dbReference>
<protein>
    <recommendedName>
        <fullName evidence="3">beta-N-acetylhexosaminidase</fullName>
        <ecNumber evidence="3">3.2.1.52</ecNumber>
    </recommendedName>
</protein>
<comment type="similarity">
    <text evidence="2">Belongs to the glycosyl hydrolase 3 family.</text>
</comment>
<dbReference type="SUPFAM" id="SSF51445">
    <property type="entry name" value="(Trans)glycosidases"/>
    <property type="match status" value="1"/>
</dbReference>
<dbReference type="GO" id="GO:0009254">
    <property type="term" value="P:peptidoglycan turnover"/>
    <property type="evidence" value="ECO:0007669"/>
    <property type="project" value="TreeGrafter"/>
</dbReference>
<dbReference type="InterPro" id="IPR050226">
    <property type="entry name" value="NagZ_Beta-hexosaminidase"/>
</dbReference>
<dbReference type="Gene3D" id="3.20.20.300">
    <property type="entry name" value="Glycoside hydrolase, family 3, N-terminal domain"/>
    <property type="match status" value="1"/>
</dbReference>
<evidence type="ECO:0000256" key="2">
    <source>
        <dbReference type="ARBA" id="ARBA00005336"/>
    </source>
</evidence>